<dbReference type="RefSeq" id="WP_058461431.1">
    <property type="nucleotide sequence ID" value="NZ_CAAAHS010000006.1"/>
</dbReference>
<feature type="transmembrane region" description="Helical" evidence="7">
    <location>
        <begin position="80"/>
        <end position="100"/>
    </location>
</feature>
<evidence type="ECO:0000313" key="9">
    <source>
        <dbReference type="EMBL" id="KTC65695.1"/>
    </source>
</evidence>
<dbReference type="GO" id="GO:0022857">
    <property type="term" value="F:transmembrane transporter activity"/>
    <property type="evidence" value="ECO:0007669"/>
    <property type="project" value="InterPro"/>
</dbReference>
<keyword evidence="4 7" id="KW-0812">Transmembrane</keyword>
<dbReference type="PATRIC" id="fig|45056.6.peg.360"/>
<dbReference type="OrthoDB" id="7283966at2"/>
<dbReference type="Pfam" id="PF05977">
    <property type="entry name" value="MFS_3"/>
    <property type="match status" value="1"/>
</dbReference>
<feature type="transmembrane region" description="Helical" evidence="7">
    <location>
        <begin position="20"/>
        <end position="42"/>
    </location>
</feature>
<dbReference type="SUPFAM" id="SSF103473">
    <property type="entry name" value="MFS general substrate transporter"/>
    <property type="match status" value="1"/>
</dbReference>
<geneLocation type="plasmid" evidence="10 12">
    <name>24</name>
</geneLocation>
<reference evidence="9 11" key="1">
    <citation type="submission" date="2015-11" db="EMBL/GenBank/DDBJ databases">
        <title>Identification of large and diverse effector repertoires of 38 Legionella species.</title>
        <authorList>
            <person name="Burstein D."/>
            <person name="Amaro F."/>
            <person name="Zusman T."/>
            <person name="Lifshitz Z."/>
            <person name="Cohen O."/>
            <person name="Gilbert J.A."/>
            <person name="Pupko T."/>
            <person name="Shuman H.A."/>
            <person name="Segal G."/>
        </authorList>
    </citation>
    <scope>NUCLEOTIDE SEQUENCE [LARGE SCALE GENOMIC DNA]</scope>
    <source>
        <strain evidence="9 11">1762-AUS-E</strain>
    </source>
</reference>
<dbReference type="PROSITE" id="PS50850">
    <property type="entry name" value="MFS"/>
    <property type="match status" value="1"/>
</dbReference>
<comment type="subcellular location">
    <subcellularLocation>
        <location evidence="1">Cell membrane</location>
        <topology evidence="1">Multi-pass membrane protein</topology>
    </subcellularLocation>
</comment>
<keyword evidence="6 7" id="KW-0472">Membrane</keyword>
<protein>
    <submittedName>
        <fullName evidence="9">Drug:proton antiporter</fullName>
    </submittedName>
</protein>
<feature type="transmembrane region" description="Helical" evidence="7">
    <location>
        <begin position="48"/>
        <end position="73"/>
    </location>
</feature>
<feature type="transmembrane region" description="Helical" evidence="7">
    <location>
        <begin position="289"/>
        <end position="312"/>
    </location>
</feature>
<feature type="transmembrane region" description="Helical" evidence="7">
    <location>
        <begin position="106"/>
        <end position="123"/>
    </location>
</feature>
<keyword evidence="3" id="KW-1003">Cell membrane</keyword>
<accession>A0A0W0R3N4</accession>
<gene>
    <name evidence="10" type="primary">entS</name>
    <name evidence="9" type="ORF">Lade_0353</name>
    <name evidence="10" type="ORF">NCTC12735_01622</name>
</gene>
<dbReference type="PANTHER" id="PTHR23513">
    <property type="entry name" value="INTEGRAL MEMBRANE EFFLUX PROTEIN-RELATED"/>
    <property type="match status" value="1"/>
</dbReference>
<dbReference type="KEGG" id="ladl:NCTC12735_01622"/>
<keyword evidence="11" id="KW-1185">Reference proteome</keyword>
<organism evidence="9 11">
    <name type="scientific">Legionella adelaidensis</name>
    <dbReference type="NCBI Taxonomy" id="45056"/>
    <lineage>
        <taxon>Bacteria</taxon>
        <taxon>Pseudomonadati</taxon>
        <taxon>Pseudomonadota</taxon>
        <taxon>Gammaproteobacteria</taxon>
        <taxon>Legionellales</taxon>
        <taxon>Legionellaceae</taxon>
        <taxon>Legionella</taxon>
    </lineage>
</organism>
<reference evidence="10 12" key="2">
    <citation type="submission" date="2018-12" db="EMBL/GenBank/DDBJ databases">
        <authorList>
            <consortium name="Pathogen Informatics"/>
        </authorList>
    </citation>
    <scope>NUCLEOTIDE SEQUENCE [LARGE SCALE GENOMIC DNA]</scope>
    <source>
        <strain evidence="10 12">NCTC12735</strain>
        <plasmid evidence="12">24</plasmid>
    </source>
</reference>
<dbReference type="EMBL" id="LR134433">
    <property type="protein sequence ID" value="VEH85977.1"/>
    <property type="molecule type" value="Genomic_DNA"/>
</dbReference>
<proteinExistence type="predicted"/>
<keyword evidence="2" id="KW-0813">Transport</keyword>
<evidence type="ECO:0000313" key="11">
    <source>
        <dbReference type="Proteomes" id="UP000054859"/>
    </source>
</evidence>
<evidence type="ECO:0000313" key="10">
    <source>
        <dbReference type="EMBL" id="VEH85977.1"/>
    </source>
</evidence>
<dbReference type="PANTHER" id="PTHR23513:SF9">
    <property type="entry name" value="ENTEROBACTIN EXPORTER ENTS"/>
    <property type="match status" value="1"/>
</dbReference>
<evidence type="ECO:0000259" key="8">
    <source>
        <dbReference type="PROSITE" id="PS50850"/>
    </source>
</evidence>
<dbReference type="InterPro" id="IPR020846">
    <property type="entry name" value="MFS_dom"/>
</dbReference>
<sequence>MSYFLDLSILKENRNFRLIYSGQFISFIGTMITGVALPYQIYDLTDSTLMVGLLSLAQLLPLLFTALIGGVFADRYNRRGLLIGSELFLALGTLGLIINANTAQPQVLPLFIISSCMSAIVGLHRPAFDSIIQQIVKPEDYKKVGALGGFKFSFCMIVGPAIAGLILAHYGIVITYLVDFFTFAFSLLSIVLMHHIPSPEDAEHPSILTSLKEGFSFAMSRQELIGSYLVDFFAMIFAMPNALFPALAQQFGGVKTLGFLYAAPAVGSLVISFISGWTNKITHDGRAIALSAALWGLAIVGFGLASSLWWALFFLALAGAFDAISGIFRSSLWNETIPQKLRGRLAGIEMMSYLSGPKLGDTRAGLIAASLGIPFALLSGGILCVLGVGLCCLSLPRFWNYQSKREDF</sequence>
<evidence type="ECO:0000256" key="1">
    <source>
        <dbReference type="ARBA" id="ARBA00004651"/>
    </source>
</evidence>
<evidence type="ECO:0000256" key="7">
    <source>
        <dbReference type="SAM" id="Phobius"/>
    </source>
</evidence>
<dbReference type="InterPro" id="IPR010290">
    <property type="entry name" value="TM_effector"/>
</dbReference>
<feature type="domain" description="Major facilitator superfamily (MFS) profile" evidence="8">
    <location>
        <begin position="219"/>
        <end position="408"/>
    </location>
</feature>
<feature type="transmembrane region" description="Helical" evidence="7">
    <location>
        <begin position="259"/>
        <end position="277"/>
    </location>
</feature>
<dbReference type="InterPro" id="IPR036259">
    <property type="entry name" value="MFS_trans_sf"/>
</dbReference>
<name>A0A0W0R3N4_9GAMM</name>
<feature type="transmembrane region" description="Helical" evidence="7">
    <location>
        <begin position="228"/>
        <end position="247"/>
    </location>
</feature>
<keyword evidence="10" id="KW-0614">Plasmid</keyword>
<dbReference type="Gene3D" id="1.20.1250.20">
    <property type="entry name" value="MFS general substrate transporter like domains"/>
    <property type="match status" value="1"/>
</dbReference>
<dbReference type="Proteomes" id="UP000054859">
    <property type="component" value="Unassembled WGS sequence"/>
</dbReference>
<dbReference type="Proteomes" id="UP000281170">
    <property type="component" value="Plasmid 24"/>
</dbReference>
<evidence type="ECO:0000256" key="6">
    <source>
        <dbReference type="ARBA" id="ARBA00023136"/>
    </source>
</evidence>
<evidence type="ECO:0000256" key="2">
    <source>
        <dbReference type="ARBA" id="ARBA00022448"/>
    </source>
</evidence>
<evidence type="ECO:0000256" key="3">
    <source>
        <dbReference type="ARBA" id="ARBA00022475"/>
    </source>
</evidence>
<feature type="transmembrane region" description="Helical" evidence="7">
    <location>
        <begin position="144"/>
        <end position="167"/>
    </location>
</feature>
<dbReference type="GO" id="GO:0005886">
    <property type="term" value="C:plasma membrane"/>
    <property type="evidence" value="ECO:0007669"/>
    <property type="project" value="UniProtKB-SubCell"/>
</dbReference>
<evidence type="ECO:0000256" key="5">
    <source>
        <dbReference type="ARBA" id="ARBA00022989"/>
    </source>
</evidence>
<dbReference type="CDD" id="cd06173">
    <property type="entry name" value="MFS_MefA_like"/>
    <property type="match status" value="1"/>
</dbReference>
<feature type="transmembrane region" description="Helical" evidence="7">
    <location>
        <begin position="173"/>
        <end position="193"/>
    </location>
</feature>
<evidence type="ECO:0000256" key="4">
    <source>
        <dbReference type="ARBA" id="ARBA00022692"/>
    </source>
</evidence>
<evidence type="ECO:0000313" key="12">
    <source>
        <dbReference type="Proteomes" id="UP000281170"/>
    </source>
</evidence>
<dbReference type="EMBL" id="LNKA01000001">
    <property type="protein sequence ID" value="KTC65695.1"/>
    <property type="molecule type" value="Genomic_DNA"/>
</dbReference>
<dbReference type="AlphaFoldDB" id="A0A0W0R3N4"/>
<feature type="transmembrane region" description="Helical" evidence="7">
    <location>
        <begin position="366"/>
        <end position="395"/>
    </location>
</feature>
<keyword evidence="5 7" id="KW-1133">Transmembrane helix</keyword>
<dbReference type="STRING" id="45056.Lade_0353"/>